<keyword evidence="3" id="KW-0732">Signal</keyword>
<name>A0A4Z0V6N4_9BACT</name>
<evidence type="ECO:0000313" key="5">
    <source>
        <dbReference type="Proteomes" id="UP000297635"/>
    </source>
</evidence>
<dbReference type="EMBL" id="SJSA01000002">
    <property type="protein sequence ID" value="TGG36923.1"/>
    <property type="molecule type" value="Genomic_DNA"/>
</dbReference>
<feature type="chain" id="PRO_5021365458" evidence="3">
    <location>
        <begin position="29"/>
        <end position="317"/>
    </location>
</feature>
<dbReference type="GeneID" id="82150893"/>
<feature type="compositionally biased region" description="Polar residues" evidence="1">
    <location>
        <begin position="25"/>
        <end position="46"/>
    </location>
</feature>
<proteinExistence type="predicted"/>
<sequence>MKTLRTFIIMVVLIIGGMAMTGCEDSNATNNPESVTTNGQSESQTGEKPLDSSEKKQVLDSINVLVSQIESLSKSQEANANNLVEVKKEISDLKGSSHLYDLISWVIAAIALLVAIIALIRLSSIQKRANRHRKDIGEIEQRVYSLEQKTNTVPVRTKTTSSGLSNSEYTSLTSRIYEIERQLERMNQGSAYEPQNAVMSSPVTEIRRPSVNEQSGYFGLPTQMSLTEAYFKRLSDIRESDSRFTVEVRNNRAEFRPLEGTQYLNDLKSNDSIKMALDFQGCAPSEATQMKVILPGEAKKDGDRWIITKKATIALYI</sequence>
<accession>A0A4Z0V6N4</accession>
<keyword evidence="2" id="KW-0812">Transmembrane</keyword>
<dbReference type="RefSeq" id="WP_135472626.1">
    <property type="nucleotide sequence ID" value="NZ_SJSA01000002.1"/>
</dbReference>
<evidence type="ECO:0000256" key="1">
    <source>
        <dbReference type="SAM" id="MobiDB-lite"/>
    </source>
</evidence>
<dbReference type="Proteomes" id="UP000297635">
    <property type="component" value="Unassembled WGS sequence"/>
</dbReference>
<keyword evidence="2" id="KW-1133">Transmembrane helix</keyword>
<dbReference type="PROSITE" id="PS51257">
    <property type="entry name" value="PROKAR_LIPOPROTEIN"/>
    <property type="match status" value="1"/>
</dbReference>
<reference evidence="4 5" key="1">
    <citation type="submission" date="2019-02" db="EMBL/GenBank/DDBJ databases">
        <title>Isolation and identification of novel species under the genus Muribaculum.</title>
        <authorList>
            <person name="Miyake S."/>
            <person name="Ding Y."/>
            <person name="Low A."/>
            <person name="Soh M."/>
            <person name="Seedorf H."/>
        </authorList>
    </citation>
    <scope>NUCLEOTIDE SEQUENCE [LARGE SCALE GENOMIC DNA]</scope>
    <source>
        <strain evidence="4 5">TLL-A3</strain>
    </source>
</reference>
<dbReference type="AlphaFoldDB" id="A0A4Z0V6N4"/>
<keyword evidence="5" id="KW-1185">Reference proteome</keyword>
<evidence type="ECO:0000256" key="3">
    <source>
        <dbReference type="SAM" id="SignalP"/>
    </source>
</evidence>
<comment type="caution">
    <text evidence="4">The sequence shown here is derived from an EMBL/GenBank/DDBJ whole genome shotgun (WGS) entry which is preliminary data.</text>
</comment>
<feature type="region of interest" description="Disordered" evidence="1">
    <location>
        <begin position="25"/>
        <end position="53"/>
    </location>
</feature>
<feature type="transmembrane region" description="Helical" evidence="2">
    <location>
        <begin position="102"/>
        <end position="124"/>
    </location>
</feature>
<organism evidence="4 5">
    <name type="scientific">Duncaniella freteri</name>
    <dbReference type="NCBI Taxonomy" id="2530391"/>
    <lineage>
        <taxon>Bacteria</taxon>
        <taxon>Pseudomonadati</taxon>
        <taxon>Bacteroidota</taxon>
        <taxon>Bacteroidia</taxon>
        <taxon>Bacteroidales</taxon>
        <taxon>Muribaculaceae</taxon>
        <taxon>Duncaniella</taxon>
    </lineage>
</organism>
<evidence type="ECO:0000313" key="4">
    <source>
        <dbReference type="EMBL" id="TGG36923.1"/>
    </source>
</evidence>
<feature type="signal peptide" evidence="3">
    <location>
        <begin position="1"/>
        <end position="28"/>
    </location>
</feature>
<gene>
    <name evidence="4" type="ORF">EZ315_13945</name>
</gene>
<evidence type="ECO:0000256" key="2">
    <source>
        <dbReference type="SAM" id="Phobius"/>
    </source>
</evidence>
<keyword evidence="2" id="KW-0472">Membrane</keyword>
<protein>
    <submittedName>
        <fullName evidence="4">Uncharacterized protein</fullName>
    </submittedName>
</protein>